<organism evidence="1 2">
    <name type="scientific">Chryseobacterium soli</name>
    <dbReference type="NCBI Taxonomy" id="445961"/>
    <lineage>
        <taxon>Bacteria</taxon>
        <taxon>Pseudomonadati</taxon>
        <taxon>Bacteroidota</taxon>
        <taxon>Flavobacteriia</taxon>
        <taxon>Flavobacteriales</taxon>
        <taxon>Weeksellaceae</taxon>
        <taxon>Chryseobacterium group</taxon>
        <taxon>Chryseobacterium</taxon>
    </lineage>
</organism>
<dbReference type="EMBL" id="JPRH01000004">
    <property type="protein sequence ID" value="KFF12239.1"/>
    <property type="molecule type" value="Genomic_DNA"/>
</dbReference>
<reference evidence="1 2" key="1">
    <citation type="submission" date="2014-07" db="EMBL/GenBank/DDBJ databases">
        <title>Genome of Chryseobacterium soli DSM 19298.</title>
        <authorList>
            <person name="Stropko S.J."/>
            <person name="Pipes S.E."/>
            <person name="Newman J."/>
        </authorList>
    </citation>
    <scope>NUCLEOTIDE SEQUENCE [LARGE SCALE GENOMIC DNA]</scope>
    <source>
        <strain evidence="1 2">DSM 19298</strain>
    </source>
</reference>
<dbReference type="AlphaFoldDB" id="A0A086A6C5"/>
<evidence type="ECO:0000313" key="2">
    <source>
        <dbReference type="Proteomes" id="UP000028705"/>
    </source>
</evidence>
<keyword evidence="2" id="KW-1185">Reference proteome</keyword>
<name>A0A086A6C5_9FLAO</name>
<sequence>MKHTVFCDGNIYEALPVCNILVRNNALQVYGMYRQQVCNVVSVRDNNVSVAHGEGVFGQVMLDNKQKKK</sequence>
<accession>A0A086A6C5</accession>
<protein>
    <submittedName>
        <fullName evidence="1">Uncharacterized protein</fullName>
    </submittedName>
</protein>
<comment type="caution">
    <text evidence="1">The sequence shown here is derived from an EMBL/GenBank/DDBJ whole genome shotgun (WGS) entry which is preliminary data.</text>
</comment>
<proteinExistence type="predicted"/>
<gene>
    <name evidence="1" type="ORF">IW15_11815</name>
</gene>
<dbReference type="Proteomes" id="UP000028705">
    <property type="component" value="Unassembled WGS sequence"/>
</dbReference>
<evidence type="ECO:0000313" key="1">
    <source>
        <dbReference type="EMBL" id="KFF12239.1"/>
    </source>
</evidence>